<dbReference type="PROSITE" id="PS50889">
    <property type="entry name" value="S4"/>
    <property type="match status" value="1"/>
</dbReference>
<dbReference type="Gene3D" id="1.10.1050.10">
    <property type="entry name" value="Ribosomal Protein S4 Delta 41, Chain A, domain 1"/>
    <property type="match status" value="1"/>
</dbReference>
<evidence type="ECO:0000256" key="3">
    <source>
        <dbReference type="ARBA" id="ARBA00022884"/>
    </source>
</evidence>
<dbReference type="GO" id="GO:0019843">
    <property type="term" value="F:rRNA binding"/>
    <property type="evidence" value="ECO:0007669"/>
    <property type="project" value="UniProtKB-UniRule"/>
</dbReference>
<evidence type="ECO:0000256" key="4">
    <source>
        <dbReference type="ARBA" id="ARBA00022980"/>
    </source>
</evidence>
<keyword evidence="4 7" id="KW-0689">Ribosomal protein</keyword>
<comment type="subunit">
    <text evidence="7">Part of the 30S ribosomal subunit. Contacts protein S5. The interaction surface between S4 and S5 is involved in control of translational fidelity.</text>
</comment>
<organism evidence="10 11">
    <name type="scientific">Candidatus Nomurabacteria bacterium GW2011_GWE1_35_16</name>
    <dbReference type="NCBI Taxonomy" id="1618761"/>
    <lineage>
        <taxon>Bacteria</taxon>
        <taxon>Candidatus Nomuraibacteriota</taxon>
    </lineage>
</organism>
<dbReference type="Pfam" id="PF00163">
    <property type="entry name" value="Ribosomal_S4"/>
    <property type="match status" value="1"/>
</dbReference>
<comment type="function">
    <text evidence="7">With S5 and S12 plays an important role in translational accuracy.</text>
</comment>
<dbReference type="CDD" id="cd00165">
    <property type="entry name" value="S4"/>
    <property type="match status" value="1"/>
</dbReference>
<proteinExistence type="inferred from homology"/>
<dbReference type="PATRIC" id="fig|1618761.3.peg.754"/>
<keyword evidence="3 7" id="KW-0694">RNA-binding</keyword>
<dbReference type="PANTHER" id="PTHR11831:SF4">
    <property type="entry name" value="SMALL RIBOSOMAL SUBUNIT PROTEIN US4M"/>
    <property type="match status" value="1"/>
</dbReference>
<dbReference type="Pfam" id="PF01479">
    <property type="entry name" value="S4"/>
    <property type="match status" value="1"/>
</dbReference>
<dbReference type="InterPro" id="IPR022801">
    <property type="entry name" value="Ribosomal_uS4"/>
</dbReference>
<dbReference type="NCBIfam" id="TIGR01017">
    <property type="entry name" value="rpsD_bact"/>
    <property type="match status" value="1"/>
</dbReference>
<keyword evidence="5 7" id="KW-0687">Ribonucleoprotein</keyword>
<dbReference type="EMBL" id="LBPY01000019">
    <property type="protein sequence ID" value="KKP65748.1"/>
    <property type="molecule type" value="Genomic_DNA"/>
</dbReference>
<sequence length="202" mass="22877">MKTVKKYKIGRRLGAGVFEKCQTAKFVASEARHAKNSKNKRPKMLSGYALQFVEKQKVRFMYGISEKQFSNYVKEAVSTKGTLATETLFELLETRLDNVVYRLGLAHTRRLSRQMTSHGHITVNGKKTTVPSLRVKVGDVIVVRAGSQKSVMFADMVKKMKEYTCPNWLTMNGETLTGKVVGKPKNIEGFLDLNTVLEFYSR</sequence>
<evidence type="ECO:0000313" key="11">
    <source>
        <dbReference type="Proteomes" id="UP000034952"/>
    </source>
</evidence>
<dbReference type="InterPro" id="IPR005709">
    <property type="entry name" value="Ribosomal_uS4_bac-type"/>
</dbReference>
<evidence type="ECO:0000259" key="8">
    <source>
        <dbReference type="SMART" id="SM00363"/>
    </source>
</evidence>
<dbReference type="GO" id="GO:0015935">
    <property type="term" value="C:small ribosomal subunit"/>
    <property type="evidence" value="ECO:0007669"/>
    <property type="project" value="InterPro"/>
</dbReference>
<evidence type="ECO:0000256" key="5">
    <source>
        <dbReference type="ARBA" id="ARBA00023274"/>
    </source>
</evidence>
<comment type="similarity">
    <text evidence="1 7">Belongs to the universal ribosomal protein uS4 family.</text>
</comment>
<name>A0A0G0B8P9_9BACT</name>
<dbReference type="PANTHER" id="PTHR11831">
    <property type="entry name" value="30S 40S RIBOSOMAL PROTEIN"/>
    <property type="match status" value="1"/>
</dbReference>
<evidence type="ECO:0000256" key="2">
    <source>
        <dbReference type="ARBA" id="ARBA00022730"/>
    </source>
</evidence>
<evidence type="ECO:0000256" key="1">
    <source>
        <dbReference type="ARBA" id="ARBA00007465"/>
    </source>
</evidence>
<dbReference type="HAMAP" id="MF_01306_B">
    <property type="entry name" value="Ribosomal_uS4_B"/>
    <property type="match status" value="1"/>
</dbReference>
<dbReference type="SUPFAM" id="SSF55174">
    <property type="entry name" value="Alpha-L RNA-binding motif"/>
    <property type="match status" value="1"/>
</dbReference>
<dbReference type="NCBIfam" id="NF003717">
    <property type="entry name" value="PRK05327.1"/>
    <property type="match status" value="1"/>
</dbReference>
<dbReference type="SMART" id="SM00363">
    <property type="entry name" value="S4"/>
    <property type="match status" value="1"/>
</dbReference>
<evidence type="ECO:0000259" key="9">
    <source>
        <dbReference type="SMART" id="SM01390"/>
    </source>
</evidence>
<feature type="domain" description="Small ribosomal subunit protein uS4 N-terminal" evidence="9">
    <location>
        <begin position="1"/>
        <end position="93"/>
    </location>
</feature>
<dbReference type="GO" id="GO:0006412">
    <property type="term" value="P:translation"/>
    <property type="evidence" value="ECO:0007669"/>
    <property type="project" value="UniProtKB-UniRule"/>
</dbReference>
<comment type="function">
    <text evidence="7">One of the primary rRNA binding proteins, it binds directly to 16S rRNA where it nucleates assembly of the body of the 30S subunit.</text>
</comment>
<evidence type="ECO:0000256" key="7">
    <source>
        <dbReference type="HAMAP-Rule" id="MF_01306"/>
    </source>
</evidence>
<gene>
    <name evidence="7" type="primary">rpsD</name>
    <name evidence="10" type="ORF">UR64_C0019G0012</name>
</gene>
<dbReference type="GO" id="GO:0042274">
    <property type="term" value="P:ribosomal small subunit biogenesis"/>
    <property type="evidence" value="ECO:0007669"/>
    <property type="project" value="TreeGrafter"/>
</dbReference>
<dbReference type="Gene3D" id="3.10.290.10">
    <property type="entry name" value="RNA-binding S4 domain"/>
    <property type="match status" value="1"/>
</dbReference>
<reference evidence="10 11" key="1">
    <citation type="journal article" date="2015" name="Nature">
        <title>rRNA introns, odd ribosomes, and small enigmatic genomes across a large radiation of phyla.</title>
        <authorList>
            <person name="Brown C.T."/>
            <person name="Hug L.A."/>
            <person name="Thomas B.C."/>
            <person name="Sharon I."/>
            <person name="Castelle C.J."/>
            <person name="Singh A."/>
            <person name="Wilkins M.J."/>
            <person name="Williams K.H."/>
            <person name="Banfield J.F."/>
        </authorList>
    </citation>
    <scope>NUCLEOTIDE SEQUENCE [LARGE SCALE GENOMIC DNA]</scope>
</reference>
<evidence type="ECO:0000313" key="10">
    <source>
        <dbReference type="EMBL" id="KKP65748.1"/>
    </source>
</evidence>
<dbReference type="AlphaFoldDB" id="A0A0G0B8P9"/>
<evidence type="ECO:0000256" key="6">
    <source>
        <dbReference type="ARBA" id="ARBA00035254"/>
    </source>
</evidence>
<dbReference type="InterPro" id="IPR036986">
    <property type="entry name" value="S4_RNA-bd_sf"/>
</dbReference>
<feature type="domain" description="RNA-binding S4" evidence="8">
    <location>
        <begin position="94"/>
        <end position="157"/>
    </location>
</feature>
<dbReference type="InterPro" id="IPR002942">
    <property type="entry name" value="S4_RNA-bd"/>
</dbReference>
<dbReference type="InterPro" id="IPR001912">
    <property type="entry name" value="Ribosomal_uS4_N"/>
</dbReference>
<keyword evidence="2 7" id="KW-0699">rRNA-binding</keyword>
<dbReference type="Proteomes" id="UP000034952">
    <property type="component" value="Unassembled WGS sequence"/>
</dbReference>
<dbReference type="SMART" id="SM01390">
    <property type="entry name" value="Ribosomal_S4"/>
    <property type="match status" value="1"/>
</dbReference>
<dbReference type="GO" id="GO:0003735">
    <property type="term" value="F:structural constituent of ribosome"/>
    <property type="evidence" value="ECO:0007669"/>
    <property type="project" value="InterPro"/>
</dbReference>
<accession>A0A0G0B8P9</accession>
<dbReference type="FunFam" id="3.10.290.10:FF:000001">
    <property type="entry name" value="30S ribosomal protein S4"/>
    <property type="match status" value="1"/>
</dbReference>
<protein>
    <recommendedName>
        <fullName evidence="6 7">Small ribosomal subunit protein uS4</fullName>
    </recommendedName>
</protein>
<comment type="caution">
    <text evidence="10">The sequence shown here is derived from an EMBL/GenBank/DDBJ whole genome shotgun (WGS) entry which is preliminary data.</text>
</comment>